<protein>
    <submittedName>
        <fullName evidence="3">PPM-type phosphatase-like domain containing protein</fullName>
    </submittedName>
</protein>
<evidence type="ECO:0000259" key="2">
    <source>
        <dbReference type="PROSITE" id="PS51746"/>
    </source>
</evidence>
<gene>
    <name evidence="3" type="ORF">BgAZ_100950</name>
</gene>
<feature type="domain" description="PPM-type phosphatase" evidence="2">
    <location>
        <begin position="117"/>
        <end position="424"/>
    </location>
</feature>
<dbReference type="CDD" id="cd00143">
    <property type="entry name" value="PP2Cc"/>
    <property type="match status" value="1"/>
</dbReference>
<dbReference type="Gene3D" id="3.60.40.10">
    <property type="entry name" value="PPM-type phosphatase domain"/>
    <property type="match status" value="1"/>
</dbReference>
<evidence type="ECO:0000313" key="3">
    <source>
        <dbReference type="EMBL" id="KAK1444189.1"/>
    </source>
</evidence>
<comment type="caution">
    <text evidence="3">The sequence shown here is derived from an EMBL/GenBank/DDBJ whole genome shotgun (WGS) entry which is preliminary data.</text>
</comment>
<sequence>MEDDTYDESTIDVVIPSEGKWFSSDEDAGAGWYTHEEQHWMYNKNEGIYFHIDSQMVVSAGDEVPKNLVEDVDEGECSDNGSGADEDVDAGQSGMEEDMDAQTSDEEDELGIDFEKDLRAATVSRAGNTENKEQCEDYYVTRECVSIHLVSESGALCYYSGVFDGHCGYKCAEYLMKHLKNNILSVYRQAVRNIGSKKQGKQYFPVESLEVRALMQGCTKGFEMTDNNFCNIAKQFNLLDGSTATISLIYGPDDDGNLKLITSHVGDSRAILCSMPDNEGCFAQAMTCDHKPNNVKERQYIEKNGGVVEFMQGAWRCMARARNGQISGCLATSRALGDYPLKHPNRVVSSEPDVSVYTINLESDIFLVLVTDGITAVLSNQQIIEIVCEAIDEECTPEAAAERVVITAEQRGSYDDKTCTVIYFGWHRDLFDKCVRDKEEDAIREAAKISDNEEQRDSVDKEDDMFMA</sequence>
<evidence type="ECO:0000313" key="4">
    <source>
        <dbReference type="Proteomes" id="UP001230268"/>
    </source>
</evidence>
<dbReference type="SUPFAM" id="SSF81606">
    <property type="entry name" value="PP2C-like"/>
    <property type="match status" value="1"/>
</dbReference>
<keyword evidence="4" id="KW-1185">Reference proteome</keyword>
<dbReference type="Pfam" id="PF00481">
    <property type="entry name" value="PP2C"/>
    <property type="match status" value="1"/>
</dbReference>
<dbReference type="GO" id="GO:0004722">
    <property type="term" value="F:protein serine/threonine phosphatase activity"/>
    <property type="evidence" value="ECO:0007669"/>
    <property type="project" value="InterPro"/>
</dbReference>
<dbReference type="PROSITE" id="PS51746">
    <property type="entry name" value="PPM_2"/>
    <property type="match status" value="1"/>
</dbReference>
<feature type="compositionally biased region" description="Acidic residues" evidence="1">
    <location>
        <begin position="84"/>
        <end position="108"/>
    </location>
</feature>
<evidence type="ECO:0000256" key="1">
    <source>
        <dbReference type="SAM" id="MobiDB-lite"/>
    </source>
</evidence>
<feature type="region of interest" description="Disordered" evidence="1">
    <location>
        <begin position="445"/>
        <end position="468"/>
    </location>
</feature>
<organism evidence="3 4">
    <name type="scientific">Babesia gibsoni</name>
    <dbReference type="NCBI Taxonomy" id="33632"/>
    <lineage>
        <taxon>Eukaryota</taxon>
        <taxon>Sar</taxon>
        <taxon>Alveolata</taxon>
        <taxon>Apicomplexa</taxon>
        <taxon>Aconoidasida</taxon>
        <taxon>Piroplasmida</taxon>
        <taxon>Babesiidae</taxon>
        <taxon>Babesia</taxon>
    </lineage>
</organism>
<feature type="region of interest" description="Disordered" evidence="1">
    <location>
        <begin position="72"/>
        <end position="108"/>
    </location>
</feature>
<proteinExistence type="predicted"/>
<dbReference type="InterPro" id="IPR036457">
    <property type="entry name" value="PPM-type-like_dom_sf"/>
</dbReference>
<reference evidence="3" key="1">
    <citation type="submission" date="2023-08" db="EMBL/GenBank/DDBJ databases">
        <title>Draft sequence of the Babesia gibsoni genome.</title>
        <authorList>
            <person name="Yamagishi J.Y."/>
            <person name="Xuan X.X."/>
        </authorList>
    </citation>
    <scope>NUCLEOTIDE SEQUENCE</scope>
    <source>
        <strain evidence="3">Azabu</strain>
    </source>
</reference>
<dbReference type="SMART" id="SM00332">
    <property type="entry name" value="PP2Cc"/>
    <property type="match status" value="1"/>
</dbReference>
<dbReference type="PANTHER" id="PTHR47992">
    <property type="entry name" value="PROTEIN PHOSPHATASE"/>
    <property type="match status" value="1"/>
</dbReference>
<name>A0AAD8PF76_BABGI</name>
<accession>A0AAD8PF76</accession>
<feature type="compositionally biased region" description="Basic and acidic residues" evidence="1">
    <location>
        <begin position="445"/>
        <end position="459"/>
    </location>
</feature>
<dbReference type="Proteomes" id="UP001230268">
    <property type="component" value="Unassembled WGS sequence"/>
</dbReference>
<dbReference type="InterPro" id="IPR001932">
    <property type="entry name" value="PPM-type_phosphatase-like_dom"/>
</dbReference>
<dbReference type="AlphaFoldDB" id="A0AAD8PF76"/>
<dbReference type="EMBL" id="JAVEPI010000001">
    <property type="protein sequence ID" value="KAK1444189.1"/>
    <property type="molecule type" value="Genomic_DNA"/>
</dbReference>
<dbReference type="InterPro" id="IPR015655">
    <property type="entry name" value="PP2C"/>
</dbReference>